<feature type="domain" description="Rab-GAP TBC" evidence="1">
    <location>
        <begin position="72"/>
        <end position="353"/>
    </location>
</feature>
<name>A0AAD1UKJ0_EUPCR</name>
<dbReference type="FunFam" id="1.10.472.80:FF:000009">
    <property type="entry name" value="TBC1 domain family member 13"/>
    <property type="match status" value="1"/>
</dbReference>
<dbReference type="Gene3D" id="1.10.472.80">
    <property type="entry name" value="Ypt/Rab-GAP domain of gyp1p, domain 3"/>
    <property type="match status" value="1"/>
</dbReference>
<dbReference type="Pfam" id="PF00566">
    <property type="entry name" value="RabGAP-TBC"/>
    <property type="match status" value="1"/>
</dbReference>
<dbReference type="Proteomes" id="UP001295684">
    <property type="component" value="Unassembled WGS sequence"/>
</dbReference>
<dbReference type="EMBL" id="CAMPGE010012285">
    <property type="protein sequence ID" value="CAI2371061.1"/>
    <property type="molecule type" value="Genomic_DNA"/>
</dbReference>
<proteinExistence type="predicted"/>
<gene>
    <name evidence="2" type="ORF">ECRASSUSDP1_LOCUS12381</name>
</gene>
<dbReference type="GO" id="GO:0005096">
    <property type="term" value="F:GTPase activator activity"/>
    <property type="evidence" value="ECO:0007669"/>
    <property type="project" value="TreeGrafter"/>
</dbReference>
<dbReference type="GO" id="GO:0006886">
    <property type="term" value="P:intracellular protein transport"/>
    <property type="evidence" value="ECO:0007669"/>
    <property type="project" value="TreeGrafter"/>
</dbReference>
<dbReference type="PROSITE" id="PS50086">
    <property type="entry name" value="TBC_RABGAP"/>
    <property type="match status" value="1"/>
</dbReference>
<reference evidence="2" key="1">
    <citation type="submission" date="2023-07" db="EMBL/GenBank/DDBJ databases">
        <authorList>
            <consortium name="AG Swart"/>
            <person name="Singh M."/>
            <person name="Singh A."/>
            <person name="Seah K."/>
            <person name="Emmerich C."/>
        </authorList>
    </citation>
    <scope>NUCLEOTIDE SEQUENCE</scope>
    <source>
        <strain evidence="2">DP1</strain>
    </source>
</reference>
<dbReference type="PANTHER" id="PTHR22957:SF27">
    <property type="entry name" value="TBC1 DOMAIN FAMILY MEMBER 13"/>
    <property type="match status" value="1"/>
</dbReference>
<organism evidence="2 3">
    <name type="scientific">Euplotes crassus</name>
    <dbReference type="NCBI Taxonomy" id="5936"/>
    <lineage>
        <taxon>Eukaryota</taxon>
        <taxon>Sar</taxon>
        <taxon>Alveolata</taxon>
        <taxon>Ciliophora</taxon>
        <taxon>Intramacronucleata</taxon>
        <taxon>Spirotrichea</taxon>
        <taxon>Hypotrichia</taxon>
        <taxon>Euplotida</taxon>
        <taxon>Euplotidae</taxon>
        <taxon>Moneuplotes</taxon>
    </lineage>
</organism>
<dbReference type="SMART" id="SM00164">
    <property type="entry name" value="TBC"/>
    <property type="match status" value="1"/>
</dbReference>
<evidence type="ECO:0000313" key="2">
    <source>
        <dbReference type="EMBL" id="CAI2371061.1"/>
    </source>
</evidence>
<dbReference type="PANTHER" id="PTHR22957">
    <property type="entry name" value="TBC1 DOMAIN FAMILY MEMBER GTPASE-ACTIVATING PROTEIN"/>
    <property type="match status" value="1"/>
</dbReference>
<dbReference type="AlphaFoldDB" id="A0AAD1UKJ0"/>
<dbReference type="InterPro" id="IPR035969">
    <property type="entry name" value="Rab-GAP_TBC_sf"/>
</dbReference>
<accession>A0AAD1UKJ0</accession>
<dbReference type="InterPro" id="IPR000195">
    <property type="entry name" value="Rab-GAP-TBC_dom"/>
</dbReference>
<evidence type="ECO:0000313" key="3">
    <source>
        <dbReference type="Proteomes" id="UP001295684"/>
    </source>
</evidence>
<keyword evidence="3" id="KW-1185">Reference proteome</keyword>
<sequence>MEPVPQPDLVKNSSGIEDIKCKNEIIAHLIEKLPEKIPKKSKDRILYFLKALNRDTIDMTTLKVLAFRGIPEEVKSLRGIVWRLLLNYLPNKATKWIETINENKKQYESFREELIIKPQLSMEGEKSNGPEVTEHVVDHPLSVSQDSVWAQFHKDREIWEEIEKDVKRTRNEIALFVRAIKDEDSAKHWERLMRQAELKKSELNAEDKENYIETHADVLSRILFIHAKLNPGIKYVQGMNEILAVLYFVFFDTDDPILTETLESDLFFCFQSIMGEIRDRFCRTLDSEDQGIKGRIQYLADLLKEHDRELFNHLEYYKINPQFYALKWIMLLLCQDFPIYETARIWDTLLSDPERYEFLNYVCLAMLQYIKEDIMEGDFTDAMQALQRFPNDIDVRIILNKANAFVKEDPIYQNYVGDHF</sequence>
<dbReference type="Gene3D" id="1.10.8.270">
    <property type="entry name" value="putative rabgap domain of human tbc1 domain family member 14 like domains"/>
    <property type="match status" value="1"/>
</dbReference>
<comment type="caution">
    <text evidence="2">The sequence shown here is derived from an EMBL/GenBank/DDBJ whole genome shotgun (WGS) entry which is preliminary data.</text>
</comment>
<evidence type="ECO:0000259" key="1">
    <source>
        <dbReference type="PROSITE" id="PS50086"/>
    </source>
</evidence>
<dbReference type="SUPFAM" id="SSF47923">
    <property type="entry name" value="Ypt/Rab-GAP domain of gyp1p"/>
    <property type="match status" value="2"/>
</dbReference>
<protein>
    <recommendedName>
        <fullName evidence="1">Rab-GAP TBC domain-containing protein</fullName>
    </recommendedName>
</protein>